<accession>A0ABR1E096</accession>
<organism evidence="1 2">
    <name type="scientific">Necator americanus</name>
    <name type="common">Human hookworm</name>
    <dbReference type="NCBI Taxonomy" id="51031"/>
    <lineage>
        <taxon>Eukaryota</taxon>
        <taxon>Metazoa</taxon>
        <taxon>Ecdysozoa</taxon>
        <taxon>Nematoda</taxon>
        <taxon>Chromadorea</taxon>
        <taxon>Rhabditida</taxon>
        <taxon>Rhabditina</taxon>
        <taxon>Rhabditomorpha</taxon>
        <taxon>Strongyloidea</taxon>
        <taxon>Ancylostomatidae</taxon>
        <taxon>Bunostominae</taxon>
        <taxon>Necator</taxon>
    </lineage>
</organism>
<gene>
    <name evidence="1" type="primary">Necator_chrV.g19159</name>
    <name evidence="1" type="ORF">RB195_014367</name>
</gene>
<comment type="caution">
    <text evidence="1">The sequence shown here is derived from an EMBL/GenBank/DDBJ whole genome shotgun (WGS) entry which is preliminary data.</text>
</comment>
<sequence length="88" mass="9337">MSAANGVNVMLVESDSNTPNDEARTFSLEGNLTPSLMSYEISAPIFVTTISTQPFPGRSANSFNSRAGVDPSPVVVLSFTMQPTLNVI</sequence>
<name>A0ABR1E096_NECAM</name>
<dbReference type="EMBL" id="JAVFWL010000005">
    <property type="protein sequence ID" value="KAK6755933.1"/>
    <property type="molecule type" value="Genomic_DNA"/>
</dbReference>
<evidence type="ECO:0000313" key="1">
    <source>
        <dbReference type="EMBL" id="KAK6755933.1"/>
    </source>
</evidence>
<evidence type="ECO:0000313" key="2">
    <source>
        <dbReference type="Proteomes" id="UP001303046"/>
    </source>
</evidence>
<reference evidence="1 2" key="1">
    <citation type="submission" date="2023-08" db="EMBL/GenBank/DDBJ databases">
        <title>A Necator americanus chromosomal reference genome.</title>
        <authorList>
            <person name="Ilik V."/>
            <person name="Petrzelkova K.J."/>
            <person name="Pardy F."/>
            <person name="Fuh T."/>
            <person name="Niatou-Singa F.S."/>
            <person name="Gouil Q."/>
            <person name="Baker L."/>
            <person name="Ritchie M.E."/>
            <person name="Jex A.R."/>
            <person name="Gazzola D."/>
            <person name="Li H."/>
            <person name="Toshio Fujiwara R."/>
            <person name="Zhan B."/>
            <person name="Aroian R.V."/>
            <person name="Pafco B."/>
            <person name="Schwarz E.M."/>
        </authorList>
    </citation>
    <scope>NUCLEOTIDE SEQUENCE [LARGE SCALE GENOMIC DNA]</scope>
    <source>
        <strain evidence="1 2">Aroian</strain>
        <tissue evidence="1">Whole animal</tissue>
    </source>
</reference>
<protein>
    <submittedName>
        <fullName evidence="1">Uncharacterized protein</fullName>
    </submittedName>
</protein>
<dbReference type="Proteomes" id="UP001303046">
    <property type="component" value="Unassembled WGS sequence"/>
</dbReference>
<proteinExistence type="predicted"/>
<keyword evidence="2" id="KW-1185">Reference proteome</keyword>